<sequence length="114" mass="12412">MTSPSTQTNTQERPTTVNGDLRCALTDKVIHADEAYWAPPLVTAKELIVTILRTLFQNPGALGQILMAEQPNVPYAADARPELGRRRSIEQVKLLGMLLLLAALLVVPIVILVG</sequence>
<dbReference type="Proteomes" id="UP000280307">
    <property type="component" value="Unassembled WGS sequence"/>
</dbReference>
<dbReference type="EMBL" id="RSAS01000763">
    <property type="protein sequence ID" value="RRR67783.1"/>
    <property type="molecule type" value="Genomic_DNA"/>
</dbReference>
<proteinExistence type="predicted"/>
<keyword evidence="1" id="KW-0812">Transmembrane</keyword>
<gene>
    <name evidence="2" type="ORF">EI684_18480</name>
</gene>
<evidence type="ECO:0000256" key="1">
    <source>
        <dbReference type="SAM" id="Phobius"/>
    </source>
</evidence>
<feature type="transmembrane region" description="Helical" evidence="1">
    <location>
        <begin position="94"/>
        <end position="113"/>
    </location>
</feature>
<evidence type="ECO:0000313" key="2">
    <source>
        <dbReference type="EMBL" id="RRR67783.1"/>
    </source>
</evidence>
<dbReference type="AlphaFoldDB" id="A0A426TTH7"/>
<organism evidence="2 3">
    <name type="scientific">Candidatus Viridilinea halotolerans</name>
    <dbReference type="NCBI Taxonomy" id="2491704"/>
    <lineage>
        <taxon>Bacteria</taxon>
        <taxon>Bacillati</taxon>
        <taxon>Chloroflexota</taxon>
        <taxon>Chloroflexia</taxon>
        <taxon>Chloroflexales</taxon>
        <taxon>Chloroflexineae</taxon>
        <taxon>Oscillochloridaceae</taxon>
        <taxon>Candidatus Viridilinea</taxon>
    </lineage>
</organism>
<name>A0A426TTH7_9CHLR</name>
<accession>A0A426TTH7</accession>
<evidence type="ECO:0000313" key="3">
    <source>
        <dbReference type="Proteomes" id="UP000280307"/>
    </source>
</evidence>
<comment type="caution">
    <text evidence="2">The sequence shown here is derived from an EMBL/GenBank/DDBJ whole genome shotgun (WGS) entry which is preliminary data.</text>
</comment>
<reference evidence="2 3" key="1">
    <citation type="submission" date="2018-12" db="EMBL/GenBank/DDBJ databases">
        <title>Genome Sequence of Candidatus Viridilinea halotolerans isolated from saline sulfide-rich spring.</title>
        <authorList>
            <person name="Grouzdev D.S."/>
            <person name="Burganskaya E.I."/>
            <person name="Krutkina M.S."/>
            <person name="Sukhacheva M.V."/>
            <person name="Gorlenko V.M."/>
        </authorList>
    </citation>
    <scope>NUCLEOTIDE SEQUENCE [LARGE SCALE GENOMIC DNA]</scope>
    <source>
        <strain evidence="2">Chok-6</strain>
    </source>
</reference>
<keyword evidence="1" id="KW-0472">Membrane</keyword>
<protein>
    <submittedName>
        <fullName evidence="2">Uncharacterized protein</fullName>
    </submittedName>
</protein>
<keyword evidence="1" id="KW-1133">Transmembrane helix</keyword>